<dbReference type="InterPro" id="IPR011333">
    <property type="entry name" value="SKP1/BTB/POZ_sf"/>
</dbReference>
<feature type="region of interest" description="Disordered" evidence="1">
    <location>
        <begin position="204"/>
        <end position="247"/>
    </location>
</feature>
<dbReference type="GO" id="GO:0005634">
    <property type="term" value="C:nucleus"/>
    <property type="evidence" value="ECO:0007669"/>
    <property type="project" value="TreeGrafter"/>
</dbReference>
<proteinExistence type="predicted"/>
<dbReference type="RefSeq" id="XP_016623754.1">
    <property type="nucleotide sequence ID" value="XM_016760233.1"/>
</dbReference>
<dbReference type="GO" id="GO:0003723">
    <property type="term" value="F:RNA binding"/>
    <property type="evidence" value="ECO:0007669"/>
    <property type="project" value="TreeGrafter"/>
</dbReference>
<dbReference type="VEuPathDB" id="FungiDB:Z519_02477"/>
<accession>A0A0D2I1P9</accession>
<protein>
    <recommendedName>
        <fullName evidence="4">Dipeptidyl-peptidase III</fullName>
    </recommendedName>
</protein>
<feature type="compositionally biased region" description="Polar residues" evidence="1">
    <location>
        <begin position="1"/>
        <end position="10"/>
    </location>
</feature>
<dbReference type="GeneID" id="27695405"/>
<dbReference type="PANTHER" id="PTHR13384:SF16">
    <property type="entry name" value="GROWTH REGULATION PROTEIN"/>
    <property type="match status" value="1"/>
</dbReference>
<evidence type="ECO:0000313" key="3">
    <source>
        <dbReference type="Proteomes" id="UP000053789"/>
    </source>
</evidence>
<organism evidence="2 3">
    <name type="scientific">Cladophialophora bantiana (strain ATCC 10958 / CBS 173.52 / CDC B-1940 / NIH 8579)</name>
    <name type="common">Xylohypha bantiana</name>
    <dbReference type="NCBI Taxonomy" id="1442370"/>
    <lineage>
        <taxon>Eukaryota</taxon>
        <taxon>Fungi</taxon>
        <taxon>Dikarya</taxon>
        <taxon>Ascomycota</taxon>
        <taxon>Pezizomycotina</taxon>
        <taxon>Eurotiomycetes</taxon>
        <taxon>Chaetothyriomycetidae</taxon>
        <taxon>Chaetothyriales</taxon>
        <taxon>Herpotrichiellaceae</taxon>
        <taxon>Cladophialophora</taxon>
    </lineage>
</organism>
<feature type="region of interest" description="Disordered" evidence="1">
    <location>
        <begin position="1"/>
        <end position="167"/>
    </location>
</feature>
<dbReference type="PANTHER" id="PTHR13384">
    <property type="entry name" value="G PATCH DOMAIN-CONTAINING PROTEIN 1"/>
    <property type="match status" value="1"/>
</dbReference>
<feature type="compositionally biased region" description="Basic and acidic residues" evidence="1">
    <location>
        <begin position="206"/>
        <end position="215"/>
    </location>
</feature>
<dbReference type="AlphaFoldDB" id="A0A0D2I1P9"/>
<sequence>MTDNQAGSETGKTEGAPGSHSELFGLQGQKRASTTAGAGAGGGIIGTSGHAGAANKGVDLDSGSDIQNAGVAGVAEGGKSSTITGSGGETLTPSQGSGNVRPAGEEKGVFDKLNPLNREFTNSFDNDDELDHEDKIYFAPPPHSPRSAASSSSPPSPRPPPFSSLYFPTDAELDRIRATVTETHCDSLLASAPAPSFEEALAVDEPGTKAERETKAALPQDTKAQSSSGKAVDDAEPPPPYTEGSSPLESFTYLMAAAGGAASIITQVQQTGPPINTLGGEAAADEHITLSLRGTHFTLSRDELLTLPEFVLLSLFPNGLLPDGHMNSFHEGDVYPVDYDPASLQYMLNFFRDVAQSIPSTSPSPTTPPEHDPISIEPLQGSTKDMLQDRAGIIVLREDLDFYVIPPRADIEQPEMTEIKRAAGKSLLKQDGIFSGLKRSEEAGTTEQHLIEMLTAGGFNHDDAWGHRAGEPNKAVICSLALARLRTDIKGDLAGSNVVGMAQKLLLFWRKPARRCWWEGVELMDVDGVEGKLKVWIRRVWTLEMVSILAHG</sequence>
<dbReference type="EMBL" id="KN846982">
    <property type="protein sequence ID" value="KIW97085.1"/>
    <property type="molecule type" value="Genomic_DNA"/>
</dbReference>
<keyword evidence="3" id="KW-1185">Reference proteome</keyword>
<dbReference type="HOGENOM" id="CLU_028899_1_0_1"/>
<reference evidence="2" key="1">
    <citation type="submission" date="2015-01" db="EMBL/GenBank/DDBJ databases">
        <title>The Genome Sequence of Cladophialophora bantiana CBS 173.52.</title>
        <authorList>
            <consortium name="The Broad Institute Genomics Platform"/>
            <person name="Cuomo C."/>
            <person name="de Hoog S."/>
            <person name="Gorbushina A."/>
            <person name="Stielow B."/>
            <person name="Teixiera M."/>
            <person name="Abouelleil A."/>
            <person name="Chapman S.B."/>
            <person name="Priest M."/>
            <person name="Young S.K."/>
            <person name="Wortman J."/>
            <person name="Nusbaum C."/>
            <person name="Birren B."/>
        </authorList>
    </citation>
    <scope>NUCLEOTIDE SEQUENCE [LARGE SCALE GENOMIC DNA]</scope>
    <source>
        <strain evidence="2">CBS 173.52</strain>
    </source>
</reference>
<evidence type="ECO:0000256" key="1">
    <source>
        <dbReference type="SAM" id="MobiDB-lite"/>
    </source>
</evidence>
<gene>
    <name evidence="2" type="ORF">Z519_02477</name>
</gene>
<evidence type="ECO:0008006" key="4">
    <source>
        <dbReference type="Google" id="ProtNLM"/>
    </source>
</evidence>
<evidence type="ECO:0000313" key="2">
    <source>
        <dbReference type="EMBL" id="KIW97085.1"/>
    </source>
</evidence>
<dbReference type="Proteomes" id="UP000053789">
    <property type="component" value="Unassembled WGS sequence"/>
</dbReference>
<dbReference type="SUPFAM" id="SSF54695">
    <property type="entry name" value="POZ domain"/>
    <property type="match status" value="1"/>
</dbReference>
<dbReference type="OrthoDB" id="9451547at2759"/>
<name>A0A0D2I1P9_CLAB1</name>